<dbReference type="AlphaFoldDB" id="A0A1U7LW03"/>
<sequence length="148" mass="16649">MHISQVAAADPRAPPTECIPPARRKTKNTTTKKLQELQELQELAPSSKRKARDHENPAQKLKTEHKDPVSESLEISPDDPIDNFFNILASQKAISIGKALELVRTQHPIIKRQKLRNHILDGTGVQIMSDNSLRFIRMQPGDSSQETD</sequence>
<evidence type="ECO:0000313" key="3">
    <source>
        <dbReference type="Proteomes" id="UP000186594"/>
    </source>
</evidence>
<feature type="compositionally biased region" description="Basic and acidic residues" evidence="1">
    <location>
        <begin position="52"/>
        <end position="69"/>
    </location>
</feature>
<dbReference type="Proteomes" id="UP000186594">
    <property type="component" value="Unassembled WGS sequence"/>
</dbReference>
<organism evidence="2 3">
    <name type="scientific">Neolecta irregularis (strain DAH-3)</name>
    <dbReference type="NCBI Taxonomy" id="1198029"/>
    <lineage>
        <taxon>Eukaryota</taxon>
        <taxon>Fungi</taxon>
        <taxon>Dikarya</taxon>
        <taxon>Ascomycota</taxon>
        <taxon>Taphrinomycotina</taxon>
        <taxon>Neolectales</taxon>
        <taxon>Neolectaceae</taxon>
        <taxon>Neolecta</taxon>
    </lineage>
</organism>
<comment type="caution">
    <text evidence="2">The sequence shown here is derived from an EMBL/GenBank/DDBJ whole genome shotgun (WGS) entry which is preliminary data.</text>
</comment>
<dbReference type="EMBL" id="LXFE01000143">
    <property type="protein sequence ID" value="OLL26847.1"/>
    <property type="molecule type" value="Genomic_DNA"/>
</dbReference>
<evidence type="ECO:0000256" key="1">
    <source>
        <dbReference type="SAM" id="MobiDB-lite"/>
    </source>
</evidence>
<protein>
    <submittedName>
        <fullName evidence="2">Uncharacterized protein</fullName>
    </submittedName>
</protein>
<gene>
    <name evidence="2" type="ORF">NEOLI_000923</name>
</gene>
<name>A0A1U7LW03_NEOID</name>
<feature type="region of interest" description="Disordered" evidence="1">
    <location>
        <begin position="1"/>
        <end position="76"/>
    </location>
</feature>
<feature type="compositionally biased region" description="Low complexity" evidence="1">
    <location>
        <begin position="28"/>
        <end position="43"/>
    </location>
</feature>
<reference evidence="2 3" key="1">
    <citation type="submission" date="2016-04" db="EMBL/GenBank/DDBJ databases">
        <title>Evolutionary innovation and constraint leading to complex multicellularity in the Ascomycota.</title>
        <authorList>
            <person name="Cisse O."/>
            <person name="Nguyen A."/>
            <person name="Hewitt D.A."/>
            <person name="Jedd G."/>
            <person name="Stajich J.E."/>
        </authorList>
    </citation>
    <scope>NUCLEOTIDE SEQUENCE [LARGE SCALE GENOMIC DNA]</scope>
    <source>
        <strain evidence="2 3">DAH-3</strain>
    </source>
</reference>
<accession>A0A1U7LW03</accession>
<proteinExistence type="predicted"/>
<evidence type="ECO:0000313" key="2">
    <source>
        <dbReference type="EMBL" id="OLL26847.1"/>
    </source>
</evidence>
<keyword evidence="3" id="KW-1185">Reference proteome</keyword>